<dbReference type="EMBL" id="NBTZ01000130">
    <property type="protein sequence ID" value="OTP68701.1"/>
    <property type="molecule type" value="Genomic_DNA"/>
</dbReference>
<sequence length="411" mass="46059">MDAFAIRGEVEPYRSRLSRTRATIVAHVDPESAGHRLTVAWREHRDRRVVNVYLFGNQHVALDRFNERYTELGNLPEPAAHAAAIQRHSIACRNLRLAIQRLMISELRHRNIGQQARMRDAVLDRQARHRGLFNVAAIGATQLVADRADHFERGRHAGELLGDILAEPLHCSRAYGASRIRCEFDLVARQVRRQGFSRGPSIGWSLRCFVSLSSRLCRPLAGRQVFQLRFELIDLPGQFLGLAPEVHPPELVDLRLQSVDLVVACGDLAHHVRERCLLLEHQSLELSDGGGKRRMLGHASQFTSLLRGLQHRQRGSASRLPPVDALEQHRQLGARQMDLSAIGLGPDKTASLQSFCEQPESVISRPKQLHEIAATPAEDEQVAAQRILFECCLHLRGQPLEPAAHVGHAGR</sequence>
<dbReference type="AlphaFoldDB" id="A0A242MCM3"/>
<organism evidence="1 2">
    <name type="scientific">Caballeronia sordidicola</name>
    <name type="common">Burkholderia sordidicola</name>
    <dbReference type="NCBI Taxonomy" id="196367"/>
    <lineage>
        <taxon>Bacteria</taxon>
        <taxon>Pseudomonadati</taxon>
        <taxon>Pseudomonadota</taxon>
        <taxon>Betaproteobacteria</taxon>
        <taxon>Burkholderiales</taxon>
        <taxon>Burkholderiaceae</taxon>
        <taxon>Caballeronia</taxon>
    </lineage>
</organism>
<protein>
    <submittedName>
        <fullName evidence="1">Uncharacterized protein</fullName>
    </submittedName>
</protein>
<evidence type="ECO:0000313" key="1">
    <source>
        <dbReference type="EMBL" id="OTP68701.1"/>
    </source>
</evidence>
<gene>
    <name evidence="1" type="ORF">PAMC26577_32610</name>
</gene>
<evidence type="ECO:0000313" key="2">
    <source>
        <dbReference type="Proteomes" id="UP000195221"/>
    </source>
</evidence>
<name>A0A242MCM3_CABSO</name>
<comment type="caution">
    <text evidence="1">The sequence shown here is derived from an EMBL/GenBank/DDBJ whole genome shotgun (WGS) entry which is preliminary data.</text>
</comment>
<accession>A0A242MCM3</accession>
<reference evidence="1 2" key="1">
    <citation type="submission" date="2017-03" db="EMBL/GenBank/DDBJ databases">
        <title>Genome analysis of strain PAMC 26577.</title>
        <authorList>
            <person name="Oh H.-M."/>
            <person name="Yang J.-A."/>
        </authorList>
    </citation>
    <scope>NUCLEOTIDE SEQUENCE [LARGE SCALE GENOMIC DNA]</scope>
    <source>
        <strain evidence="1 2">PAMC 26577</strain>
    </source>
</reference>
<proteinExistence type="predicted"/>
<dbReference type="Proteomes" id="UP000195221">
    <property type="component" value="Unassembled WGS sequence"/>
</dbReference>